<evidence type="ECO:0000313" key="3">
    <source>
        <dbReference type="Proteomes" id="UP000723463"/>
    </source>
</evidence>
<feature type="chain" id="PRO_5040386702" description="ShKT domain-containing protein" evidence="1">
    <location>
        <begin position="23"/>
        <end position="79"/>
    </location>
</feature>
<sequence>MISTRTFTAFLFVLGLAFTVQAFPIEIMANTIEECIHNCDAQNEWCSSARKRDGSPMFTTCPQIRGECRSSCDIQFDKT</sequence>
<dbReference type="Proteomes" id="UP000723463">
    <property type="component" value="Unassembled WGS sequence"/>
</dbReference>
<proteinExistence type="predicted"/>
<accession>A0A9P6F8T8</accession>
<organism evidence="2 3">
    <name type="scientific">Mortierella hygrophila</name>
    <dbReference type="NCBI Taxonomy" id="979708"/>
    <lineage>
        <taxon>Eukaryota</taxon>
        <taxon>Fungi</taxon>
        <taxon>Fungi incertae sedis</taxon>
        <taxon>Mucoromycota</taxon>
        <taxon>Mortierellomycotina</taxon>
        <taxon>Mortierellomycetes</taxon>
        <taxon>Mortierellales</taxon>
        <taxon>Mortierellaceae</taxon>
        <taxon>Mortierella</taxon>
    </lineage>
</organism>
<evidence type="ECO:0000256" key="1">
    <source>
        <dbReference type="SAM" id="SignalP"/>
    </source>
</evidence>
<dbReference type="EMBL" id="JAAAXW010000078">
    <property type="protein sequence ID" value="KAF9545094.1"/>
    <property type="molecule type" value="Genomic_DNA"/>
</dbReference>
<feature type="signal peptide" evidence="1">
    <location>
        <begin position="1"/>
        <end position="22"/>
    </location>
</feature>
<dbReference type="AlphaFoldDB" id="A0A9P6F8T8"/>
<protein>
    <recommendedName>
        <fullName evidence="4">ShKT domain-containing protein</fullName>
    </recommendedName>
</protein>
<keyword evidence="3" id="KW-1185">Reference proteome</keyword>
<gene>
    <name evidence="2" type="ORF">EC957_011249</name>
</gene>
<comment type="caution">
    <text evidence="2">The sequence shown here is derived from an EMBL/GenBank/DDBJ whole genome shotgun (WGS) entry which is preliminary data.</text>
</comment>
<evidence type="ECO:0008006" key="4">
    <source>
        <dbReference type="Google" id="ProtNLM"/>
    </source>
</evidence>
<reference evidence="2" key="1">
    <citation type="journal article" date="2020" name="Fungal Divers.">
        <title>Resolving the Mortierellaceae phylogeny through synthesis of multi-gene phylogenetics and phylogenomics.</title>
        <authorList>
            <person name="Vandepol N."/>
            <person name="Liber J."/>
            <person name="Desiro A."/>
            <person name="Na H."/>
            <person name="Kennedy M."/>
            <person name="Barry K."/>
            <person name="Grigoriev I.V."/>
            <person name="Miller A.N."/>
            <person name="O'Donnell K."/>
            <person name="Stajich J.E."/>
            <person name="Bonito G."/>
        </authorList>
    </citation>
    <scope>NUCLEOTIDE SEQUENCE</scope>
    <source>
        <strain evidence="2">NRRL 2591</strain>
    </source>
</reference>
<name>A0A9P6F8T8_9FUNG</name>
<evidence type="ECO:0000313" key="2">
    <source>
        <dbReference type="EMBL" id="KAF9545094.1"/>
    </source>
</evidence>
<keyword evidence="1" id="KW-0732">Signal</keyword>